<evidence type="ECO:0000313" key="3">
    <source>
        <dbReference type="Proteomes" id="UP000030746"/>
    </source>
</evidence>
<dbReference type="Pfam" id="PF00595">
    <property type="entry name" value="PDZ"/>
    <property type="match status" value="1"/>
</dbReference>
<dbReference type="GeneID" id="20233581"/>
<evidence type="ECO:0000259" key="1">
    <source>
        <dbReference type="PROSITE" id="PS50106"/>
    </source>
</evidence>
<dbReference type="STRING" id="225164.V4B294"/>
<gene>
    <name evidence="2" type="ORF">LOTGIDRAFT_134597</name>
</gene>
<name>V4B294_LOTGI</name>
<dbReference type="OMA" id="MAPIPNC"/>
<accession>V4B294</accession>
<dbReference type="SUPFAM" id="SSF50156">
    <property type="entry name" value="PDZ domain-like"/>
    <property type="match status" value="1"/>
</dbReference>
<organism evidence="2 3">
    <name type="scientific">Lottia gigantea</name>
    <name type="common">Giant owl limpet</name>
    <dbReference type="NCBI Taxonomy" id="225164"/>
    <lineage>
        <taxon>Eukaryota</taxon>
        <taxon>Metazoa</taxon>
        <taxon>Spiralia</taxon>
        <taxon>Lophotrochozoa</taxon>
        <taxon>Mollusca</taxon>
        <taxon>Gastropoda</taxon>
        <taxon>Patellogastropoda</taxon>
        <taxon>Lottioidea</taxon>
        <taxon>Lottiidae</taxon>
        <taxon>Lottia</taxon>
    </lineage>
</organism>
<proteinExistence type="predicted"/>
<dbReference type="RefSeq" id="XP_009066913.1">
    <property type="nucleotide sequence ID" value="XM_009068665.1"/>
</dbReference>
<dbReference type="KEGG" id="lgi:LOTGIDRAFT_134597"/>
<dbReference type="OrthoDB" id="1688044at2759"/>
<reference evidence="2 3" key="1">
    <citation type="journal article" date="2013" name="Nature">
        <title>Insights into bilaterian evolution from three spiralian genomes.</title>
        <authorList>
            <person name="Simakov O."/>
            <person name="Marletaz F."/>
            <person name="Cho S.J."/>
            <person name="Edsinger-Gonzales E."/>
            <person name="Havlak P."/>
            <person name="Hellsten U."/>
            <person name="Kuo D.H."/>
            <person name="Larsson T."/>
            <person name="Lv J."/>
            <person name="Arendt D."/>
            <person name="Savage R."/>
            <person name="Osoegawa K."/>
            <person name="de Jong P."/>
            <person name="Grimwood J."/>
            <person name="Chapman J.A."/>
            <person name="Shapiro H."/>
            <person name="Aerts A."/>
            <person name="Otillar R.P."/>
            <person name="Terry A.Y."/>
            <person name="Boore J.L."/>
            <person name="Grigoriev I.V."/>
            <person name="Lindberg D.R."/>
            <person name="Seaver E.C."/>
            <person name="Weisblat D.A."/>
            <person name="Putnam N.H."/>
            <person name="Rokhsar D.S."/>
        </authorList>
    </citation>
    <scope>NUCLEOTIDE SEQUENCE [LARGE SCALE GENOMIC DNA]</scope>
</reference>
<feature type="non-terminal residue" evidence="2">
    <location>
        <position position="122"/>
    </location>
</feature>
<dbReference type="InterPro" id="IPR052074">
    <property type="entry name" value="NonRcpt_TyrProt_Phosphatase"/>
</dbReference>
<protein>
    <recommendedName>
        <fullName evidence="1">PDZ domain-containing protein</fullName>
    </recommendedName>
</protein>
<dbReference type="Gene3D" id="2.30.42.10">
    <property type="match status" value="1"/>
</dbReference>
<sequence length="122" mass="13206">MPAHVENNTANTIRVKLVKQEKGGLGFLVKQRTNKPLVVVADLVSGGIAEESGLVQVGDVILRINDIDLTDMSYDSCVEILKAVPIDAPVVLLLRGPDGYVTHLETTFQENGMPKSVRVTKP</sequence>
<dbReference type="HOGENOM" id="CLU_2032398_0_0_1"/>
<dbReference type="InterPro" id="IPR036034">
    <property type="entry name" value="PDZ_sf"/>
</dbReference>
<dbReference type="AlphaFoldDB" id="V4B294"/>
<keyword evidence="3" id="KW-1185">Reference proteome</keyword>
<feature type="domain" description="PDZ" evidence="1">
    <location>
        <begin position="14"/>
        <end position="96"/>
    </location>
</feature>
<dbReference type="CTD" id="20233581"/>
<dbReference type="Proteomes" id="UP000030746">
    <property type="component" value="Unassembled WGS sequence"/>
</dbReference>
<dbReference type="PROSITE" id="PS50106">
    <property type="entry name" value="PDZ"/>
    <property type="match status" value="1"/>
</dbReference>
<evidence type="ECO:0000313" key="2">
    <source>
        <dbReference type="EMBL" id="ESO82409.1"/>
    </source>
</evidence>
<dbReference type="InterPro" id="IPR001478">
    <property type="entry name" value="PDZ"/>
</dbReference>
<dbReference type="PANTHER" id="PTHR46900">
    <property type="entry name" value="TYROSINE-PROTEIN PHOSPHATASE NON-RECEPTOR TYPE 13"/>
    <property type="match status" value="1"/>
</dbReference>
<dbReference type="SMART" id="SM00228">
    <property type="entry name" value="PDZ"/>
    <property type="match status" value="1"/>
</dbReference>
<dbReference type="EMBL" id="KB203918">
    <property type="protein sequence ID" value="ESO82409.1"/>
    <property type="molecule type" value="Genomic_DNA"/>
</dbReference>
<dbReference type="PANTHER" id="PTHR46900:SF2">
    <property type="entry name" value="TYROSINE-PROTEIN PHOSPHATASE NON-RECEPTOR TYPE 13"/>
    <property type="match status" value="1"/>
</dbReference>